<dbReference type="SUPFAM" id="SSF57889">
    <property type="entry name" value="Cysteine-rich domain"/>
    <property type="match status" value="1"/>
</dbReference>
<dbReference type="GO" id="GO:0005634">
    <property type="term" value="C:nucleus"/>
    <property type="evidence" value="ECO:0007669"/>
    <property type="project" value="UniProtKB-SubCell"/>
</dbReference>
<keyword evidence="7" id="KW-0158">Chromosome</keyword>
<gene>
    <name evidence="22" type="ORF">CHS0354_027661</name>
</gene>
<reference evidence="22" key="1">
    <citation type="journal article" date="2021" name="Genome Biol. Evol.">
        <title>A High-Quality Reference Genome for a Parasitic Bivalve with Doubly Uniparental Inheritance (Bivalvia: Unionida).</title>
        <authorList>
            <person name="Smith C.H."/>
        </authorList>
    </citation>
    <scope>NUCLEOTIDE SEQUENCE</scope>
    <source>
        <strain evidence="22">CHS0354</strain>
    </source>
</reference>
<keyword evidence="14" id="KW-0832">Ubl conjugation</keyword>
<evidence type="ECO:0000256" key="1">
    <source>
        <dbReference type="ARBA" id="ARBA00000900"/>
    </source>
</evidence>
<dbReference type="GO" id="GO:0008270">
    <property type="term" value="F:zinc ion binding"/>
    <property type="evidence" value="ECO:0007669"/>
    <property type="project" value="UniProtKB-KW"/>
</dbReference>
<evidence type="ECO:0000256" key="13">
    <source>
        <dbReference type="ARBA" id="ARBA00022833"/>
    </source>
</evidence>
<keyword evidence="18 19" id="KW-0539">Nucleus</keyword>
<evidence type="ECO:0000256" key="20">
    <source>
        <dbReference type="SAM" id="MobiDB-lite"/>
    </source>
</evidence>
<evidence type="ECO:0000256" key="12">
    <source>
        <dbReference type="ARBA" id="ARBA00022786"/>
    </source>
</evidence>
<comment type="catalytic activity">
    <reaction evidence="1 19">
        <text>S-ubiquitinyl-[E2 ubiquitin-conjugating enzyme]-L-cysteine + [acceptor protein]-L-lysine = [E2 ubiquitin-conjugating enzyme]-L-cysteine + N(6)-ubiquitinyl-[acceptor protein]-L-lysine.</text>
        <dbReference type="EC" id="2.3.2.27"/>
    </reaction>
</comment>
<dbReference type="Proteomes" id="UP001195483">
    <property type="component" value="Unassembled WGS sequence"/>
</dbReference>
<dbReference type="InterPro" id="IPR011513">
    <property type="entry name" value="Nse1"/>
</dbReference>
<keyword evidence="23" id="KW-1185">Reference proteome</keyword>
<evidence type="ECO:0000259" key="21">
    <source>
        <dbReference type="PROSITE" id="PS50081"/>
    </source>
</evidence>
<keyword evidence="16 19" id="KW-0233">DNA recombination</keyword>
<evidence type="ECO:0000313" key="23">
    <source>
        <dbReference type="Proteomes" id="UP001195483"/>
    </source>
</evidence>
<evidence type="ECO:0000256" key="15">
    <source>
        <dbReference type="ARBA" id="ARBA00022895"/>
    </source>
</evidence>
<keyword evidence="8 19" id="KW-0808">Transferase</keyword>
<evidence type="ECO:0000256" key="7">
    <source>
        <dbReference type="ARBA" id="ARBA00022454"/>
    </source>
</evidence>
<dbReference type="Pfam" id="PF07574">
    <property type="entry name" value="SMC_Nse1"/>
    <property type="match status" value="1"/>
</dbReference>
<comment type="caution">
    <text evidence="22">The sequence shown here is derived from an EMBL/GenBank/DDBJ whole genome shotgun (WGS) entry which is preliminary data.</text>
</comment>
<dbReference type="FunFam" id="1.10.10.10:FF:000270">
    <property type="entry name" value="Non-structural maintenance of chromosomes element 1 homolog"/>
    <property type="match status" value="1"/>
</dbReference>
<dbReference type="FunFam" id="3.90.1150.220:FF:000001">
    <property type="entry name" value="Non-structural maintenance of chromosomes element 1 homolog"/>
    <property type="match status" value="1"/>
</dbReference>
<evidence type="ECO:0000256" key="11">
    <source>
        <dbReference type="ARBA" id="ARBA00022771"/>
    </source>
</evidence>
<evidence type="ECO:0000256" key="5">
    <source>
        <dbReference type="ARBA" id="ARBA00012483"/>
    </source>
</evidence>
<dbReference type="Pfam" id="PF08746">
    <property type="entry name" value="zf-RING-like"/>
    <property type="match status" value="1"/>
</dbReference>
<feature type="region of interest" description="Disordered" evidence="20">
    <location>
        <begin position="257"/>
        <end position="304"/>
    </location>
</feature>
<dbReference type="CDD" id="cd16493">
    <property type="entry name" value="RING-CH-C4HC3_NSE1"/>
    <property type="match status" value="1"/>
</dbReference>
<dbReference type="InterPro" id="IPR046349">
    <property type="entry name" value="C1-like_sf"/>
</dbReference>
<proteinExistence type="inferred from homology"/>
<feature type="domain" description="Phorbol-ester/DAG-type" evidence="21">
    <location>
        <begin position="208"/>
        <end position="260"/>
    </location>
</feature>
<dbReference type="PROSITE" id="PS50081">
    <property type="entry name" value="ZF_DAG_PE_2"/>
    <property type="match status" value="1"/>
</dbReference>
<feature type="compositionally biased region" description="Polar residues" evidence="20">
    <location>
        <begin position="280"/>
        <end position="296"/>
    </location>
</feature>
<dbReference type="InterPro" id="IPR036388">
    <property type="entry name" value="WH-like_DNA-bd_sf"/>
</dbReference>
<name>A0AAE0T167_9BIVA</name>
<keyword evidence="15" id="KW-0779">Telomere</keyword>
<keyword evidence="10 19" id="KW-0227">DNA damage</keyword>
<evidence type="ECO:0000256" key="10">
    <source>
        <dbReference type="ARBA" id="ARBA00022763"/>
    </source>
</evidence>
<keyword evidence="12 19" id="KW-0833">Ubl conjugation pathway</keyword>
<evidence type="ECO:0000256" key="14">
    <source>
        <dbReference type="ARBA" id="ARBA00022843"/>
    </source>
</evidence>
<dbReference type="PANTHER" id="PTHR20973:SF0">
    <property type="entry name" value="NON-STRUCTURAL MAINTENANCE OF CHROMOSOMES ELEMENT 1 HOMOLOG"/>
    <property type="match status" value="1"/>
</dbReference>
<comment type="subunit">
    <text evidence="19">Component of the Smc5-Smc6 complex.</text>
</comment>
<dbReference type="InterPro" id="IPR014857">
    <property type="entry name" value="Nse1_RING_C4HC3-type"/>
</dbReference>
<dbReference type="EMBL" id="JAEAOA010001671">
    <property type="protein sequence ID" value="KAK3601519.1"/>
    <property type="molecule type" value="Genomic_DNA"/>
</dbReference>
<dbReference type="InterPro" id="IPR013083">
    <property type="entry name" value="Znf_RING/FYVE/PHD"/>
</dbReference>
<evidence type="ECO:0000256" key="4">
    <source>
        <dbReference type="ARBA" id="ARBA00010258"/>
    </source>
</evidence>
<evidence type="ECO:0000256" key="16">
    <source>
        <dbReference type="ARBA" id="ARBA00023172"/>
    </source>
</evidence>
<dbReference type="PANTHER" id="PTHR20973">
    <property type="entry name" value="NON-SMC ELEMENT 1-RELATED"/>
    <property type="match status" value="1"/>
</dbReference>
<dbReference type="Gene3D" id="3.30.40.10">
    <property type="entry name" value="Zinc/RING finger domain, C3HC4 (zinc finger)"/>
    <property type="match status" value="1"/>
</dbReference>
<dbReference type="Gene3D" id="1.10.10.10">
    <property type="entry name" value="Winged helix-like DNA-binding domain superfamily/Winged helix DNA-binding domain"/>
    <property type="match status" value="1"/>
</dbReference>
<accession>A0AAE0T167</accession>
<keyword evidence="17 19" id="KW-0234">DNA repair</keyword>
<dbReference type="GO" id="GO:0000724">
    <property type="term" value="P:double-strand break repair via homologous recombination"/>
    <property type="evidence" value="ECO:0007669"/>
    <property type="project" value="TreeGrafter"/>
</dbReference>
<evidence type="ECO:0000256" key="6">
    <source>
        <dbReference type="ARBA" id="ARBA00019422"/>
    </source>
</evidence>
<keyword evidence="11 19" id="KW-0863">Zinc-finger</keyword>
<evidence type="ECO:0000256" key="17">
    <source>
        <dbReference type="ARBA" id="ARBA00023204"/>
    </source>
</evidence>
<protein>
    <recommendedName>
        <fullName evidence="6 19">Non-structural maintenance of chromosomes element 1 homolog</fullName>
        <ecNumber evidence="5 19">2.3.2.27</ecNumber>
    </recommendedName>
</protein>
<dbReference type="AlphaFoldDB" id="A0AAE0T167"/>
<dbReference type="GO" id="GO:0030915">
    <property type="term" value="C:Smc5-Smc6 complex"/>
    <property type="evidence" value="ECO:0007669"/>
    <property type="project" value="UniProtKB-UniRule"/>
</dbReference>
<dbReference type="GO" id="GO:0061630">
    <property type="term" value="F:ubiquitin protein ligase activity"/>
    <property type="evidence" value="ECO:0007669"/>
    <property type="project" value="UniProtKB-EC"/>
</dbReference>
<dbReference type="InterPro" id="IPR002219">
    <property type="entry name" value="PKC_DAG/PE"/>
</dbReference>
<keyword evidence="9 19" id="KW-0479">Metal-binding</keyword>
<dbReference type="GO" id="GO:0000781">
    <property type="term" value="C:chromosome, telomeric region"/>
    <property type="evidence" value="ECO:0007669"/>
    <property type="project" value="UniProtKB-SubCell"/>
</dbReference>
<evidence type="ECO:0000256" key="9">
    <source>
        <dbReference type="ARBA" id="ARBA00022723"/>
    </source>
</evidence>
<evidence type="ECO:0000256" key="8">
    <source>
        <dbReference type="ARBA" id="ARBA00022679"/>
    </source>
</evidence>
<sequence length="304" mass="34478">MDSFISNRILTTVLRLYNWLHLVIVVSCISYRRNMSQMTDSHRLFLQAFMSRGILDAKEVKSLFRTCCEKFKTHIAGNEEEKRHQLTEFVIAINSNIKPFHMEIKKGVSEEDGSNYYGLVNISESSITLLASDFSTNELDFFKKLVESIVDSDTGFVGSTDAINLVETLDKKMTRNDAQELLKKLESNKWIKVMNGQVSLATRAILELEQYIFDMFPAIATRCNMCKKLCLKGQSCDSCPVRLHFHCANKFFSGQEVPKCPASDCKSPWPRASPRKDTDQPNSSQTGANSAGTQTQTRKRKARS</sequence>
<comment type="subcellular location">
    <subcellularLocation>
        <location evidence="3">Chromosome</location>
        <location evidence="3">Telomere</location>
    </subcellularLocation>
    <subcellularLocation>
        <location evidence="2 19">Nucleus</location>
    </subcellularLocation>
</comment>
<reference evidence="22" key="3">
    <citation type="submission" date="2023-05" db="EMBL/GenBank/DDBJ databases">
        <authorList>
            <person name="Smith C.H."/>
        </authorList>
    </citation>
    <scope>NUCLEOTIDE SEQUENCE</scope>
    <source>
        <strain evidence="22">CHS0354</strain>
        <tissue evidence="22">Mantle</tissue>
    </source>
</reference>
<evidence type="ECO:0000256" key="3">
    <source>
        <dbReference type="ARBA" id="ARBA00004574"/>
    </source>
</evidence>
<evidence type="ECO:0000313" key="22">
    <source>
        <dbReference type="EMBL" id="KAK3601519.1"/>
    </source>
</evidence>
<reference evidence="22" key="2">
    <citation type="journal article" date="2021" name="Genome Biol. Evol.">
        <title>Developing a high-quality reference genome for a parasitic bivalve with doubly uniparental inheritance (Bivalvia: Unionida).</title>
        <authorList>
            <person name="Smith C.H."/>
        </authorList>
    </citation>
    <scope>NUCLEOTIDE SEQUENCE</scope>
    <source>
        <strain evidence="22">CHS0354</strain>
        <tissue evidence="22">Mantle</tissue>
    </source>
</reference>
<dbReference type="EC" id="2.3.2.27" evidence="5 19"/>
<dbReference type="Gene3D" id="3.90.1150.220">
    <property type="match status" value="1"/>
</dbReference>
<evidence type="ECO:0000256" key="18">
    <source>
        <dbReference type="ARBA" id="ARBA00023242"/>
    </source>
</evidence>
<organism evidence="22 23">
    <name type="scientific">Potamilus streckersoni</name>
    <dbReference type="NCBI Taxonomy" id="2493646"/>
    <lineage>
        <taxon>Eukaryota</taxon>
        <taxon>Metazoa</taxon>
        <taxon>Spiralia</taxon>
        <taxon>Lophotrochozoa</taxon>
        <taxon>Mollusca</taxon>
        <taxon>Bivalvia</taxon>
        <taxon>Autobranchia</taxon>
        <taxon>Heteroconchia</taxon>
        <taxon>Palaeoheterodonta</taxon>
        <taxon>Unionida</taxon>
        <taxon>Unionoidea</taxon>
        <taxon>Unionidae</taxon>
        <taxon>Ambleminae</taxon>
        <taxon>Lampsilini</taxon>
        <taxon>Potamilus</taxon>
    </lineage>
</organism>
<evidence type="ECO:0000256" key="19">
    <source>
        <dbReference type="RuleBase" id="RU368018"/>
    </source>
</evidence>
<keyword evidence="13 19" id="KW-0862">Zinc</keyword>
<evidence type="ECO:0000256" key="2">
    <source>
        <dbReference type="ARBA" id="ARBA00004123"/>
    </source>
</evidence>
<comment type="similarity">
    <text evidence="4 19">Belongs to the NSE1 family.</text>
</comment>